<name>A0A3N8QXW6_9BURK</name>
<dbReference type="Gene3D" id="3.90.226.10">
    <property type="entry name" value="2-enoyl-CoA Hydratase, Chain A, domain 1"/>
    <property type="match status" value="1"/>
</dbReference>
<protein>
    <submittedName>
        <fullName evidence="1">Serine protease</fullName>
    </submittedName>
</protein>
<dbReference type="AlphaFoldDB" id="A0A3N8QXW6"/>
<dbReference type="SUPFAM" id="SSF52096">
    <property type="entry name" value="ClpP/crotonase"/>
    <property type="match status" value="1"/>
</dbReference>
<dbReference type="Proteomes" id="UP000269271">
    <property type="component" value="Unassembled WGS sequence"/>
</dbReference>
<dbReference type="Pfam" id="PF01972">
    <property type="entry name" value="SDH_protease"/>
    <property type="match status" value="1"/>
</dbReference>
<dbReference type="PANTHER" id="PTHR35984:SF1">
    <property type="entry name" value="PERIPLASMIC SERINE PROTEASE"/>
    <property type="match status" value="1"/>
</dbReference>
<gene>
    <name evidence="1" type="ORF">DF037_23255</name>
</gene>
<sequence length="306" mass="33792">MASWNDLSGEYQALAPQARTGFLNDRLHNALCEISKRRGNTNVLLYGSGFLQKPAVAPTLTQIMPEDINGFMSTMYGMKWDAGLTLILHTPGGVTTAAQTIVSYLMSKFEKIEVIVPTFAMSAGTMIALASQNIVMGRQSQLGPIDPQMPVNGKYVSAQSILEQFGTARTEILANPLAAHVWAPILQTIGPALLHEAKNSIEYGKTMVKQWLEQRMYVGNADAKVKAAAAAEHFGTASNHKDHGRRIDRDEASQYLVTERLEDDQELQEQVLTAYHLMTIVFEQSLATKIMTTSHKRTWLKNANVV</sequence>
<dbReference type="PANTHER" id="PTHR35984">
    <property type="entry name" value="PERIPLASMIC SERINE PROTEASE"/>
    <property type="match status" value="1"/>
</dbReference>
<dbReference type="EMBL" id="QTQX01000016">
    <property type="protein sequence ID" value="RQT24266.1"/>
    <property type="molecule type" value="Genomic_DNA"/>
</dbReference>
<accession>A0A3N8QXW6</accession>
<dbReference type="RefSeq" id="WP_124618809.1">
    <property type="nucleotide sequence ID" value="NZ_QTQX01000016.1"/>
</dbReference>
<proteinExistence type="predicted"/>
<dbReference type="InterPro" id="IPR002825">
    <property type="entry name" value="Pept_S49_ser-pept_pro"/>
</dbReference>
<keyword evidence="1" id="KW-0645">Protease</keyword>
<dbReference type="InterPro" id="IPR029045">
    <property type="entry name" value="ClpP/crotonase-like_dom_sf"/>
</dbReference>
<comment type="caution">
    <text evidence="1">The sequence shown here is derived from an EMBL/GenBank/DDBJ whole genome shotgun (WGS) entry which is preliminary data.</text>
</comment>
<evidence type="ECO:0000313" key="2">
    <source>
        <dbReference type="Proteomes" id="UP000269271"/>
    </source>
</evidence>
<dbReference type="GO" id="GO:0008233">
    <property type="term" value="F:peptidase activity"/>
    <property type="evidence" value="ECO:0007669"/>
    <property type="project" value="UniProtKB-KW"/>
</dbReference>
<evidence type="ECO:0000313" key="1">
    <source>
        <dbReference type="EMBL" id="RQT24266.1"/>
    </source>
</evidence>
<keyword evidence="1" id="KW-0378">Hydrolase</keyword>
<dbReference type="GO" id="GO:0006508">
    <property type="term" value="P:proteolysis"/>
    <property type="evidence" value="ECO:0007669"/>
    <property type="project" value="UniProtKB-KW"/>
</dbReference>
<organism evidence="1 2">
    <name type="scientific">Burkholderia contaminans</name>
    <dbReference type="NCBI Taxonomy" id="488447"/>
    <lineage>
        <taxon>Bacteria</taxon>
        <taxon>Pseudomonadati</taxon>
        <taxon>Pseudomonadota</taxon>
        <taxon>Betaproteobacteria</taxon>
        <taxon>Burkholderiales</taxon>
        <taxon>Burkholderiaceae</taxon>
        <taxon>Burkholderia</taxon>
        <taxon>Burkholderia cepacia complex</taxon>
    </lineage>
</organism>
<dbReference type="GO" id="GO:0016020">
    <property type="term" value="C:membrane"/>
    <property type="evidence" value="ECO:0007669"/>
    <property type="project" value="InterPro"/>
</dbReference>
<reference evidence="1 2" key="1">
    <citation type="submission" date="2018-08" db="EMBL/GenBank/DDBJ databases">
        <title>Comparative analysis of Burkholderia isolates from Puerto Rico.</title>
        <authorList>
            <person name="Hall C."/>
            <person name="Sahl J."/>
            <person name="Wagner D."/>
        </authorList>
    </citation>
    <scope>NUCLEOTIDE SEQUENCE [LARGE SCALE GENOMIC DNA]</scope>
    <source>
        <strain evidence="1 2">Bp9001</strain>
    </source>
</reference>